<keyword evidence="8" id="KW-1185">Reference proteome</keyword>
<dbReference type="InterPro" id="IPR050186">
    <property type="entry name" value="TPT_transporter"/>
</dbReference>
<feature type="transmembrane region" description="Helical" evidence="5">
    <location>
        <begin position="135"/>
        <end position="155"/>
    </location>
</feature>
<evidence type="ECO:0000256" key="4">
    <source>
        <dbReference type="ARBA" id="ARBA00023136"/>
    </source>
</evidence>
<feature type="transmembrane region" description="Helical" evidence="5">
    <location>
        <begin position="251"/>
        <end position="272"/>
    </location>
</feature>
<evidence type="ECO:0000313" key="8">
    <source>
        <dbReference type="Proteomes" id="UP000247409"/>
    </source>
</evidence>
<dbReference type="InterPro" id="IPR004853">
    <property type="entry name" value="Sugar_P_trans_dom"/>
</dbReference>
<evidence type="ECO:0000256" key="3">
    <source>
        <dbReference type="ARBA" id="ARBA00022989"/>
    </source>
</evidence>
<dbReference type="InterPro" id="IPR037185">
    <property type="entry name" value="EmrE-like"/>
</dbReference>
<name>A0A2V3IZL3_9FLOR</name>
<reference evidence="7 8" key="1">
    <citation type="journal article" date="2018" name="Mol. Biol. Evol.">
        <title>Analysis of the draft genome of the red seaweed Gracilariopsis chorda provides insights into genome size evolution in Rhodophyta.</title>
        <authorList>
            <person name="Lee J."/>
            <person name="Yang E.C."/>
            <person name="Graf L."/>
            <person name="Yang J.H."/>
            <person name="Qiu H."/>
            <person name="Zel Zion U."/>
            <person name="Chan C.X."/>
            <person name="Stephens T.G."/>
            <person name="Weber A.P.M."/>
            <person name="Boo G.H."/>
            <person name="Boo S.M."/>
            <person name="Kim K.M."/>
            <person name="Shin Y."/>
            <person name="Jung M."/>
            <person name="Lee S.J."/>
            <person name="Yim H.S."/>
            <person name="Lee J.H."/>
            <person name="Bhattacharya D."/>
            <person name="Yoon H.S."/>
        </authorList>
    </citation>
    <scope>NUCLEOTIDE SEQUENCE [LARGE SCALE GENOMIC DNA]</scope>
    <source>
        <strain evidence="7 8">SKKU-2015</strain>
        <tissue evidence="7">Whole body</tissue>
    </source>
</reference>
<organism evidence="7 8">
    <name type="scientific">Gracilariopsis chorda</name>
    <dbReference type="NCBI Taxonomy" id="448386"/>
    <lineage>
        <taxon>Eukaryota</taxon>
        <taxon>Rhodophyta</taxon>
        <taxon>Florideophyceae</taxon>
        <taxon>Rhodymeniophycidae</taxon>
        <taxon>Gracilariales</taxon>
        <taxon>Gracilariaceae</taxon>
        <taxon>Gracilariopsis</taxon>
    </lineage>
</organism>
<dbReference type="PANTHER" id="PTHR11132">
    <property type="entry name" value="SOLUTE CARRIER FAMILY 35"/>
    <property type="match status" value="1"/>
</dbReference>
<feature type="transmembrane region" description="Helical" evidence="5">
    <location>
        <begin position="104"/>
        <end position="123"/>
    </location>
</feature>
<evidence type="ECO:0000256" key="2">
    <source>
        <dbReference type="ARBA" id="ARBA00022692"/>
    </source>
</evidence>
<gene>
    <name evidence="7" type="ORF">BWQ96_02637</name>
</gene>
<protein>
    <submittedName>
        <fullName evidence="7">GDP-mannose transporter 1</fullName>
    </submittedName>
</protein>
<keyword evidence="2 5" id="KW-0812">Transmembrane</keyword>
<feature type="transmembrane region" description="Helical" evidence="5">
    <location>
        <begin position="67"/>
        <end position="84"/>
    </location>
</feature>
<dbReference type="EMBL" id="NBIV01000023">
    <property type="protein sequence ID" value="PXF47493.1"/>
    <property type="molecule type" value="Genomic_DNA"/>
</dbReference>
<dbReference type="OrthoDB" id="417037at2759"/>
<feature type="transmembrane region" description="Helical" evidence="5">
    <location>
        <begin position="192"/>
        <end position="210"/>
    </location>
</feature>
<feature type="transmembrane region" description="Helical" evidence="5">
    <location>
        <begin position="340"/>
        <end position="358"/>
    </location>
</feature>
<evidence type="ECO:0000256" key="1">
    <source>
        <dbReference type="ARBA" id="ARBA00004141"/>
    </source>
</evidence>
<keyword evidence="3 5" id="KW-1133">Transmembrane helix</keyword>
<dbReference type="Proteomes" id="UP000247409">
    <property type="component" value="Unassembled WGS sequence"/>
</dbReference>
<feature type="transmembrane region" description="Helical" evidence="5">
    <location>
        <begin position="161"/>
        <end position="180"/>
    </location>
</feature>
<feature type="transmembrane region" description="Helical" evidence="5">
    <location>
        <begin position="284"/>
        <end position="307"/>
    </location>
</feature>
<feature type="transmembrane region" description="Helical" evidence="5">
    <location>
        <begin position="314"/>
        <end position="334"/>
    </location>
</feature>
<keyword evidence="4 5" id="KW-0472">Membrane</keyword>
<comment type="subcellular location">
    <subcellularLocation>
        <location evidence="1">Membrane</location>
        <topology evidence="1">Multi-pass membrane protein</topology>
    </subcellularLocation>
</comment>
<dbReference type="AlphaFoldDB" id="A0A2V3IZL3"/>
<feature type="domain" description="Sugar phosphate transporter" evidence="6">
    <location>
        <begin position="84"/>
        <end position="350"/>
    </location>
</feature>
<proteinExistence type="predicted"/>
<evidence type="ECO:0000313" key="7">
    <source>
        <dbReference type="EMBL" id="PXF47493.1"/>
    </source>
</evidence>
<sequence>MAQRIARIVIAVAARFSWPLTVFYPSATALSADSHDSSPSPSPPPAPPPLQRSAVANMLYQPPPSHPFLRSFPLTPVLAALAYVTTSTSLTLANKLIFSHSLDYPWALLSFQSLGVTLILSVFQLCRRVPPVSLALLRQIFLPCVLFTLYIFTNARALRSVSLPVLSVLKSMAPMGIALAERALFSDPIAPSTAFAMVLIIAANAVTALNDLDYHLSGYVCALLNVVVNIFYVLSLRACLSDKFTPLQKTLHANLVAATLLLPLAVVNRQLIPFIEQFPTTSLWFRHVFVLSSVLAAAIGIAIFWLVSVTSGSTLSFLGACNKFSVVLLGAVLFNTNISPLGWVSVIAGVMAGVLFAISKGYHRPPPQLSPKQLSPSQKHSSQLPETVIDMHAECEQLQSPQTQQCSEQP</sequence>
<feature type="transmembrane region" description="Helical" evidence="5">
    <location>
        <begin position="216"/>
        <end position="239"/>
    </location>
</feature>
<dbReference type="GO" id="GO:0016020">
    <property type="term" value="C:membrane"/>
    <property type="evidence" value="ECO:0007669"/>
    <property type="project" value="UniProtKB-SubCell"/>
</dbReference>
<dbReference type="SUPFAM" id="SSF103481">
    <property type="entry name" value="Multidrug resistance efflux transporter EmrE"/>
    <property type="match status" value="1"/>
</dbReference>
<accession>A0A2V3IZL3</accession>
<dbReference type="Pfam" id="PF03151">
    <property type="entry name" value="TPT"/>
    <property type="match status" value="1"/>
</dbReference>
<comment type="caution">
    <text evidence="7">The sequence shown here is derived from an EMBL/GenBank/DDBJ whole genome shotgun (WGS) entry which is preliminary data.</text>
</comment>
<evidence type="ECO:0000259" key="6">
    <source>
        <dbReference type="Pfam" id="PF03151"/>
    </source>
</evidence>
<evidence type="ECO:0000256" key="5">
    <source>
        <dbReference type="SAM" id="Phobius"/>
    </source>
</evidence>